<sequence length="130" mass="14948">MGTGKKKIEIQRRETPKQRMVAFSKRRKGLFKKADELRRVTGADVGVLVFSPAGRPYVNGDPSFDAIVDRYQRTVQQSNDDDNVADYGDETSRCRRWLEAIEVEAFNDVDELLGLKKELEEIREKVAKTR</sequence>
<keyword evidence="8" id="KW-1185">Reference proteome</keyword>
<gene>
    <name evidence="7" type="ORF">F0562_009004</name>
</gene>
<evidence type="ECO:0000256" key="1">
    <source>
        <dbReference type="ARBA" id="ARBA00004123"/>
    </source>
</evidence>
<evidence type="ECO:0000256" key="3">
    <source>
        <dbReference type="ARBA" id="ARBA00023125"/>
    </source>
</evidence>
<comment type="subcellular location">
    <subcellularLocation>
        <location evidence="1">Nucleus</location>
    </subcellularLocation>
</comment>
<reference evidence="7 8" key="1">
    <citation type="submission" date="2019-09" db="EMBL/GenBank/DDBJ databases">
        <title>A chromosome-level genome assembly of the Chinese tupelo Nyssa sinensis.</title>
        <authorList>
            <person name="Yang X."/>
            <person name="Kang M."/>
            <person name="Yang Y."/>
            <person name="Xiong H."/>
            <person name="Wang M."/>
            <person name="Zhang Z."/>
            <person name="Wang Z."/>
            <person name="Wu H."/>
            <person name="Ma T."/>
            <person name="Liu J."/>
            <person name="Xi Z."/>
        </authorList>
    </citation>
    <scope>NUCLEOTIDE SEQUENCE [LARGE SCALE GENOMIC DNA]</scope>
    <source>
        <strain evidence="7">J267</strain>
        <tissue evidence="7">Leaf</tissue>
    </source>
</reference>
<dbReference type="GO" id="GO:0046983">
    <property type="term" value="F:protein dimerization activity"/>
    <property type="evidence" value="ECO:0007669"/>
    <property type="project" value="InterPro"/>
</dbReference>
<keyword evidence="3" id="KW-0238">DNA-binding</keyword>
<dbReference type="Pfam" id="PF00319">
    <property type="entry name" value="SRF-TF"/>
    <property type="match status" value="1"/>
</dbReference>
<organism evidence="7 8">
    <name type="scientific">Nyssa sinensis</name>
    <dbReference type="NCBI Taxonomy" id="561372"/>
    <lineage>
        <taxon>Eukaryota</taxon>
        <taxon>Viridiplantae</taxon>
        <taxon>Streptophyta</taxon>
        <taxon>Embryophyta</taxon>
        <taxon>Tracheophyta</taxon>
        <taxon>Spermatophyta</taxon>
        <taxon>Magnoliopsida</taxon>
        <taxon>eudicotyledons</taxon>
        <taxon>Gunneridae</taxon>
        <taxon>Pentapetalae</taxon>
        <taxon>asterids</taxon>
        <taxon>Cornales</taxon>
        <taxon>Nyssaceae</taxon>
        <taxon>Nyssa</taxon>
    </lineage>
</organism>
<evidence type="ECO:0000313" key="8">
    <source>
        <dbReference type="Proteomes" id="UP000325577"/>
    </source>
</evidence>
<dbReference type="Proteomes" id="UP000325577">
    <property type="component" value="Linkage Group LG3"/>
</dbReference>
<dbReference type="GO" id="GO:0000978">
    <property type="term" value="F:RNA polymerase II cis-regulatory region sequence-specific DNA binding"/>
    <property type="evidence" value="ECO:0007669"/>
    <property type="project" value="TreeGrafter"/>
</dbReference>
<dbReference type="GO" id="GO:0045893">
    <property type="term" value="P:positive regulation of DNA-templated transcription"/>
    <property type="evidence" value="ECO:0007669"/>
    <property type="project" value="UniProtKB-ARBA"/>
</dbReference>
<dbReference type="SMART" id="SM00432">
    <property type="entry name" value="MADS"/>
    <property type="match status" value="1"/>
</dbReference>
<keyword evidence="4" id="KW-0804">Transcription</keyword>
<dbReference type="PROSITE" id="PS50066">
    <property type="entry name" value="MADS_BOX_2"/>
    <property type="match status" value="1"/>
</dbReference>
<keyword evidence="5" id="KW-0539">Nucleus</keyword>
<dbReference type="AlphaFoldDB" id="A0A5J5ABD9"/>
<accession>A0A5J5ABD9</accession>
<dbReference type="PANTHER" id="PTHR11945">
    <property type="entry name" value="MADS BOX PROTEIN"/>
    <property type="match status" value="1"/>
</dbReference>
<name>A0A5J5ABD9_9ASTE</name>
<dbReference type="EMBL" id="CM018046">
    <property type="protein sequence ID" value="KAA8526767.1"/>
    <property type="molecule type" value="Genomic_DNA"/>
</dbReference>
<dbReference type="SUPFAM" id="SSF55455">
    <property type="entry name" value="SRF-like"/>
    <property type="match status" value="1"/>
</dbReference>
<dbReference type="InterPro" id="IPR002100">
    <property type="entry name" value="TF_MADSbox"/>
</dbReference>
<feature type="domain" description="MADS-box" evidence="6">
    <location>
        <begin position="3"/>
        <end position="63"/>
    </location>
</feature>
<dbReference type="InterPro" id="IPR036879">
    <property type="entry name" value="TF_MADSbox_sf"/>
</dbReference>
<dbReference type="PRINTS" id="PR00404">
    <property type="entry name" value="MADSDOMAIN"/>
</dbReference>
<dbReference type="PANTHER" id="PTHR11945:SF534">
    <property type="entry name" value="MYOCYTE-SPECIFIC ENHANCER FACTOR 2"/>
    <property type="match status" value="1"/>
</dbReference>
<dbReference type="Gene3D" id="3.40.1810.10">
    <property type="entry name" value="Transcription factor, MADS-box"/>
    <property type="match status" value="1"/>
</dbReference>
<evidence type="ECO:0000256" key="5">
    <source>
        <dbReference type="ARBA" id="ARBA00023242"/>
    </source>
</evidence>
<dbReference type="GO" id="GO:0000981">
    <property type="term" value="F:DNA-binding transcription factor activity, RNA polymerase II-specific"/>
    <property type="evidence" value="ECO:0007669"/>
    <property type="project" value="TreeGrafter"/>
</dbReference>
<evidence type="ECO:0000313" key="7">
    <source>
        <dbReference type="EMBL" id="KAA8526767.1"/>
    </source>
</evidence>
<proteinExistence type="predicted"/>
<dbReference type="GO" id="GO:0005634">
    <property type="term" value="C:nucleus"/>
    <property type="evidence" value="ECO:0007669"/>
    <property type="project" value="UniProtKB-SubCell"/>
</dbReference>
<evidence type="ECO:0000256" key="4">
    <source>
        <dbReference type="ARBA" id="ARBA00023163"/>
    </source>
</evidence>
<protein>
    <recommendedName>
        <fullName evidence="6">MADS-box domain-containing protein</fullName>
    </recommendedName>
</protein>
<dbReference type="OrthoDB" id="1896642at2759"/>
<keyword evidence="2" id="KW-0805">Transcription regulation</keyword>
<evidence type="ECO:0000259" key="6">
    <source>
        <dbReference type="PROSITE" id="PS50066"/>
    </source>
</evidence>
<evidence type="ECO:0000256" key="2">
    <source>
        <dbReference type="ARBA" id="ARBA00023015"/>
    </source>
</evidence>